<feature type="domain" description="HTH luxR-type" evidence="4">
    <location>
        <begin position="153"/>
        <end position="218"/>
    </location>
</feature>
<dbReference type="AlphaFoldDB" id="A0A4Q7LCM2"/>
<feature type="domain" description="Response regulatory" evidence="5">
    <location>
        <begin position="4"/>
        <end position="120"/>
    </location>
</feature>
<dbReference type="InterPro" id="IPR001789">
    <property type="entry name" value="Sig_transdc_resp-reg_receiver"/>
</dbReference>
<protein>
    <submittedName>
        <fullName evidence="6">LuxR family two component transcriptional regulator</fullName>
    </submittedName>
</protein>
<dbReference type="CDD" id="cd17535">
    <property type="entry name" value="REC_NarL-like"/>
    <property type="match status" value="1"/>
</dbReference>
<dbReference type="SMART" id="SM00421">
    <property type="entry name" value="HTH_LUXR"/>
    <property type="match status" value="1"/>
</dbReference>
<evidence type="ECO:0000259" key="4">
    <source>
        <dbReference type="PROSITE" id="PS50043"/>
    </source>
</evidence>
<evidence type="ECO:0000313" key="6">
    <source>
        <dbReference type="EMBL" id="RZS52136.1"/>
    </source>
</evidence>
<evidence type="ECO:0000256" key="2">
    <source>
        <dbReference type="ARBA" id="ARBA00023125"/>
    </source>
</evidence>
<dbReference type="Pfam" id="PF00072">
    <property type="entry name" value="Response_reg"/>
    <property type="match status" value="1"/>
</dbReference>
<dbReference type="InterPro" id="IPR011006">
    <property type="entry name" value="CheY-like_superfamily"/>
</dbReference>
<dbReference type="PANTHER" id="PTHR43214">
    <property type="entry name" value="TWO-COMPONENT RESPONSE REGULATOR"/>
    <property type="match status" value="1"/>
</dbReference>
<dbReference type="InterPro" id="IPR039420">
    <property type="entry name" value="WalR-like"/>
</dbReference>
<dbReference type="RefSeq" id="WP_165396831.1">
    <property type="nucleotide sequence ID" value="NZ_SGWV01000011.1"/>
</dbReference>
<dbReference type="GO" id="GO:0000160">
    <property type="term" value="P:phosphorelay signal transduction system"/>
    <property type="evidence" value="ECO:0007669"/>
    <property type="project" value="InterPro"/>
</dbReference>
<dbReference type="InterPro" id="IPR000792">
    <property type="entry name" value="Tscrpt_reg_LuxR_C"/>
</dbReference>
<dbReference type="PROSITE" id="PS50110">
    <property type="entry name" value="RESPONSE_REGULATORY"/>
    <property type="match status" value="1"/>
</dbReference>
<dbReference type="PROSITE" id="PS50043">
    <property type="entry name" value="HTH_LUXR_2"/>
    <property type="match status" value="1"/>
</dbReference>
<dbReference type="GO" id="GO:0006355">
    <property type="term" value="P:regulation of DNA-templated transcription"/>
    <property type="evidence" value="ECO:0007669"/>
    <property type="project" value="InterPro"/>
</dbReference>
<dbReference type="PRINTS" id="PR00038">
    <property type="entry name" value="HTHLUXR"/>
</dbReference>
<dbReference type="Gene3D" id="3.40.50.2300">
    <property type="match status" value="1"/>
</dbReference>
<evidence type="ECO:0000313" key="7">
    <source>
        <dbReference type="Proteomes" id="UP000293433"/>
    </source>
</evidence>
<dbReference type="GO" id="GO:0003677">
    <property type="term" value="F:DNA binding"/>
    <property type="evidence" value="ECO:0007669"/>
    <property type="project" value="UniProtKB-KW"/>
</dbReference>
<comment type="caution">
    <text evidence="6">The sequence shown here is derived from an EMBL/GenBank/DDBJ whole genome shotgun (WGS) entry which is preliminary data.</text>
</comment>
<dbReference type="SUPFAM" id="SSF46894">
    <property type="entry name" value="C-terminal effector domain of the bipartite response regulators"/>
    <property type="match status" value="1"/>
</dbReference>
<organism evidence="6 7">
    <name type="scientific">Sphaerotilus mobilis</name>
    <dbReference type="NCBI Taxonomy" id="47994"/>
    <lineage>
        <taxon>Bacteria</taxon>
        <taxon>Pseudomonadati</taxon>
        <taxon>Pseudomonadota</taxon>
        <taxon>Betaproteobacteria</taxon>
        <taxon>Burkholderiales</taxon>
        <taxon>Sphaerotilaceae</taxon>
        <taxon>Sphaerotilus</taxon>
    </lineage>
</organism>
<accession>A0A4Q7LCM2</accession>
<evidence type="ECO:0000259" key="5">
    <source>
        <dbReference type="PROSITE" id="PS50110"/>
    </source>
</evidence>
<proteinExistence type="predicted"/>
<dbReference type="InterPro" id="IPR016032">
    <property type="entry name" value="Sig_transdc_resp-reg_C-effctor"/>
</dbReference>
<dbReference type="SUPFAM" id="SSF52172">
    <property type="entry name" value="CheY-like"/>
    <property type="match status" value="1"/>
</dbReference>
<dbReference type="InterPro" id="IPR058245">
    <property type="entry name" value="NreC/VraR/RcsB-like_REC"/>
</dbReference>
<name>A0A4Q7LCM2_9BURK</name>
<dbReference type="CDD" id="cd06170">
    <property type="entry name" value="LuxR_C_like"/>
    <property type="match status" value="1"/>
</dbReference>
<reference evidence="6 7" key="1">
    <citation type="submission" date="2019-02" db="EMBL/GenBank/DDBJ databases">
        <title>Genomic Encyclopedia of Type Strains, Phase IV (KMG-IV): sequencing the most valuable type-strain genomes for metagenomic binning, comparative biology and taxonomic classification.</title>
        <authorList>
            <person name="Goeker M."/>
        </authorList>
    </citation>
    <scope>NUCLEOTIDE SEQUENCE [LARGE SCALE GENOMIC DNA]</scope>
    <source>
        <strain evidence="6 7">DSM 10617</strain>
    </source>
</reference>
<gene>
    <name evidence="6" type="ORF">EV685_3325</name>
</gene>
<dbReference type="EMBL" id="SGWV01000011">
    <property type="protein sequence ID" value="RZS52136.1"/>
    <property type="molecule type" value="Genomic_DNA"/>
</dbReference>
<keyword evidence="7" id="KW-1185">Reference proteome</keyword>
<keyword evidence="2" id="KW-0238">DNA-binding</keyword>
<dbReference type="Proteomes" id="UP000293433">
    <property type="component" value="Unassembled WGS sequence"/>
</dbReference>
<evidence type="ECO:0000256" key="3">
    <source>
        <dbReference type="PROSITE-ProRule" id="PRU00169"/>
    </source>
</evidence>
<evidence type="ECO:0000256" key="1">
    <source>
        <dbReference type="ARBA" id="ARBA00022553"/>
    </source>
</evidence>
<sequence length="222" mass="23887">MSISVAIIEDDPLVSQHVSDLILRSIHCTLAGTARNKSEAMALIADDRADVYLVDLGLPDVDGVDLIANIKSNCPQAQSMVLSTFGDAKHISRSLKAGATGYLLKDERGPTLIDKIVALHNGYSPVSPQVAKVLVQGMAGQPIDTRNDADRAEALARYRLVPREVEVLGLLGEGLPIVTIADRLSISTHTVNQHLRGVYRKLSVRSRAMAVHVARAQGLLDD</sequence>
<keyword evidence="1 3" id="KW-0597">Phosphoprotein</keyword>
<feature type="modified residue" description="4-aspartylphosphate" evidence="3">
    <location>
        <position position="55"/>
    </location>
</feature>
<dbReference type="Pfam" id="PF00196">
    <property type="entry name" value="GerE"/>
    <property type="match status" value="1"/>
</dbReference>
<dbReference type="SMART" id="SM00448">
    <property type="entry name" value="REC"/>
    <property type="match status" value="1"/>
</dbReference>